<dbReference type="Proteomes" id="UP000688137">
    <property type="component" value="Unassembled WGS sequence"/>
</dbReference>
<evidence type="ECO:0000313" key="2">
    <source>
        <dbReference type="Proteomes" id="UP000688137"/>
    </source>
</evidence>
<protein>
    <submittedName>
        <fullName evidence="1">Uncharacterized protein</fullName>
    </submittedName>
</protein>
<keyword evidence="2" id="KW-1185">Reference proteome</keyword>
<proteinExistence type="predicted"/>
<reference evidence="1" key="1">
    <citation type="submission" date="2021-01" db="EMBL/GenBank/DDBJ databases">
        <authorList>
            <consortium name="Genoscope - CEA"/>
            <person name="William W."/>
        </authorList>
    </citation>
    <scope>NUCLEOTIDE SEQUENCE</scope>
</reference>
<accession>A0A8S1MZZ0</accession>
<name>A0A8S1MZZ0_PARPR</name>
<gene>
    <name evidence="1" type="ORF">PPRIM_AZ9-3.1.T0760240</name>
</gene>
<comment type="caution">
    <text evidence="1">The sequence shown here is derived from an EMBL/GenBank/DDBJ whole genome shotgun (WGS) entry which is preliminary data.</text>
</comment>
<dbReference type="AlphaFoldDB" id="A0A8S1MZZ0"/>
<evidence type="ECO:0000313" key="1">
    <source>
        <dbReference type="EMBL" id="CAD8086497.1"/>
    </source>
</evidence>
<dbReference type="OMA" id="YMSEEYS"/>
<organism evidence="1 2">
    <name type="scientific">Paramecium primaurelia</name>
    <dbReference type="NCBI Taxonomy" id="5886"/>
    <lineage>
        <taxon>Eukaryota</taxon>
        <taxon>Sar</taxon>
        <taxon>Alveolata</taxon>
        <taxon>Ciliophora</taxon>
        <taxon>Intramacronucleata</taxon>
        <taxon>Oligohymenophorea</taxon>
        <taxon>Peniculida</taxon>
        <taxon>Parameciidae</taxon>
        <taxon>Paramecium</taxon>
    </lineage>
</organism>
<sequence length="239" mass="28099">MRSNTVLRLRKSIEQEKYESSQKISLHAFSIHQPSSPKRKVHQTPIRGKYSILQKQKLINEQKLNVQTQLLKKNDYFNSVNITLESQQIKDQNKSIQCRKNYRQKSEDKILRLGTLTNYMSEEQSKPGDQQEGQNKIQSFPIVKKRFSQSPQCLVSQIIPPMPIITELNNTKIESNEFNKVQYKVIKEVSESTDRILDLLLLNTCDLKKVFQQQKQKNQRKIIVQGRVPRDFFNILKQL</sequence>
<dbReference type="EMBL" id="CAJJDM010000079">
    <property type="protein sequence ID" value="CAD8086497.1"/>
    <property type="molecule type" value="Genomic_DNA"/>
</dbReference>